<proteinExistence type="predicted"/>
<evidence type="ECO:0000313" key="1">
    <source>
        <dbReference type="EMBL" id="KST66045.1"/>
    </source>
</evidence>
<organism evidence="1 2">
    <name type="scientific">Mastigocoleus testarum BC008</name>
    <dbReference type="NCBI Taxonomy" id="371196"/>
    <lineage>
        <taxon>Bacteria</taxon>
        <taxon>Bacillati</taxon>
        <taxon>Cyanobacteriota</taxon>
        <taxon>Cyanophyceae</taxon>
        <taxon>Nostocales</taxon>
        <taxon>Hapalosiphonaceae</taxon>
        <taxon>Mastigocoleus</taxon>
    </lineage>
</organism>
<comment type="caution">
    <text evidence="1">The sequence shown here is derived from an EMBL/GenBank/DDBJ whole genome shotgun (WGS) entry which is preliminary data.</text>
</comment>
<gene>
    <name evidence="1" type="ORF">BC008_24000</name>
</gene>
<evidence type="ECO:0000313" key="2">
    <source>
        <dbReference type="Proteomes" id="UP000053372"/>
    </source>
</evidence>
<dbReference type="AlphaFoldDB" id="A0A0V7ZNB0"/>
<dbReference type="EMBL" id="LMTZ01000100">
    <property type="protein sequence ID" value="KST66045.1"/>
    <property type="molecule type" value="Genomic_DNA"/>
</dbReference>
<sequence length="71" mass="7975">MVIINFAPGSGTGGFLFGRSCTQQPKENLWYYIFSHKIFNPLLTSKVQPPPNLPQGRIFSMRSPLTSIMSE</sequence>
<protein>
    <submittedName>
        <fullName evidence="1">Uncharacterized protein</fullName>
    </submittedName>
</protein>
<accession>A0A0V7ZNB0</accession>
<keyword evidence="2" id="KW-1185">Reference proteome</keyword>
<name>A0A0V7ZNB0_9CYAN</name>
<dbReference type="Proteomes" id="UP000053372">
    <property type="component" value="Unassembled WGS sequence"/>
</dbReference>
<reference evidence="1 2" key="1">
    <citation type="journal article" date="2015" name="Genome Announc.">
        <title>Draft Genome of the Euendolithic (true boring) Cyanobacterium Mastigocoleus testarum strain BC008.</title>
        <authorList>
            <person name="Guida B.S."/>
            <person name="Garcia-Pichel F."/>
        </authorList>
    </citation>
    <scope>NUCLEOTIDE SEQUENCE [LARGE SCALE GENOMIC DNA]</scope>
    <source>
        <strain evidence="1 2">BC008</strain>
    </source>
</reference>